<organism evidence="1 2">
    <name type="scientific">Marasmius tenuissimus</name>
    <dbReference type="NCBI Taxonomy" id="585030"/>
    <lineage>
        <taxon>Eukaryota</taxon>
        <taxon>Fungi</taxon>
        <taxon>Dikarya</taxon>
        <taxon>Basidiomycota</taxon>
        <taxon>Agaricomycotina</taxon>
        <taxon>Agaricomycetes</taxon>
        <taxon>Agaricomycetidae</taxon>
        <taxon>Agaricales</taxon>
        <taxon>Marasmiineae</taxon>
        <taxon>Marasmiaceae</taxon>
        <taxon>Marasmius</taxon>
    </lineage>
</organism>
<gene>
    <name evidence="1" type="ORF">AAF712_013476</name>
</gene>
<dbReference type="EMBL" id="JBBXMP010000208">
    <property type="protein sequence ID" value="KAL0059751.1"/>
    <property type="molecule type" value="Genomic_DNA"/>
</dbReference>
<dbReference type="Proteomes" id="UP001437256">
    <property type="component" value="Unassembled WGS sequence"/>
</dbReference>
<proteinExistence type="predicted"/>
<accession>A0ABR2ZDL7</accession>
<name>A0ABR2ZDL7_9AGAR</name>
<comment type="caution">
    <text evidence="1">The sequence shown here is derived from an EMBL/GenBank/DDBJ whole genome shotgun (WGS) entry which is preliminary data.</text>
</comment>
<keyword evidence="2" id="KW-1185">Reference proteome</keyword>
<protein>
    <recommendedName>
        <fullName evidence="3">MYND-type domain-containing protein</fullName>
    </recommendedName>
</protein>
<evidence type="ECO:0008006" key="3">
    <source>
        <dbReference type="Google" id="ProtNLM"/>
    </source>
</evidence>
<evidence type="ECO:0000313" key="1">
    <source>
        <dbReference type="EMBL" id="KAL0059751.1"/>
    </source>
</evidence>
<evidence type="ECO:0000313" key="2">
    <source>
        <dbReference type="Proteomes" id="UP001437256"/>
    </source>
</evidence>
<sequence>MATTGQVVDDLETNATRTMEGMASLLSRAASRFPNASDAINHLRRLGHPPRNVDMVHPSAKMDIVLTIFAALSVHQKHHPRLTSIHVRSNWSAVLARWIDYFLEHVILSQESLTPEGMDTVEYSIICIPSLLQLSEESMDVVRHESPHLQKLLAQVFFRLVDQSHNNWGPWAHFLMRTKPSLECSAHHSENSRAIRVLYPDNEQLALILIRHLHQQARRIPKMGLKELQYLGSYMNILGTPQNFQAGNPMFRINPKGSISAYANILCRVLRKKSLRAAATDNEQVKCAWGVAQVAFESIYLLMEDREYVELVPWPKVFRAIFNPVEPLLQLGPSGPKEFTEWLTLIIDRLARFLVYKTVARRFYRVLRKGIGTVEALERVKELSSGNEITTAWANAIEKIEISRTHHQAMKGKVLCSYPEAHLTPVLKCPLYKTSAQGRVEVRYLRCLGCSSNALYCSRQCRKLDWKLYHCIGCLIARNNPHEGIDRYVVRSFEEWLKSYTRAHADALMTRRDEFMTFIQREADIHPQGIPEDRKPILEGRKQPALYIDFNQAAIPNPDDPIHVQFVDRTLLSTRVAPHCPEIDGLLSAMKHWDDSAVDENKLFVLGLFPNSRIRSYRMFDVMEFPPGAGKLEVEGFYRSIQHDGVKDRDVQELLEHLKARYRGRAKAGVPRVS</sequence>
<reference evidence="1 2" key="1">
    <citation type="submission" date="2024-05" db="EMBL/GenBank/DDBJ databases">
        <title>A draft genome resource for the thread blight pathogen Marasmius tenuissimus strain MS-2.</title>
        <authorList>
            <person name="Yulfo-Soto G.E."/>
            <person name="Baruah I.K."/>
            <person name="Amoako-Attah I."/>
            <person name="Bukari Y."/>
            <person name="Meinhardt L.W."/>
            <person name="Bailey B.A."/>
            <person name="Cohen S.P."/>
        </authorList>
    </citation>
    <scope>NUCLEOTIDE SEQUENCE [LARGE SCALE GENOMIC DNA]</scope>
    <source>
        <strain evidence="1 2">MS-2</strain>
    </source>
</reference>